<evidence type="ECO:0000256" key="3">
    <source>
        <dbReference type="ARBA" id="ARBA00023125"/>
    </source>
</evidence>
<dbReference type="Proteomes" id="UP001457282">
    <property type="component" value="Unassembled WGS sequence"/>
</dbReference>
<feature type="compositionally biased region" description="Polar residues" evidence="6">
    <location>
        <begin position="1"/>
        <end position="15"/>
    </location>
</feature>
<feature type="region of interest" description="Disordered" evidence="6">
    <location>
        <begin position="1"/>
        <end position="22"/>
    </location>
</feature>
<comment type="caution">
    <text evidence="8">The sequence shown here is derived from an EMBL/GenBank/DDBJ whole genome shotgun (WGS) entry which is preliminary data.</text>
</comment>
<organism evidence="8 9">
    <name type="scientific">Rubus argutus</name>
    <name type="common">Southern blackberry</name>
    <dbReference type="NCBI Taxonomy" id="59490"/>
    <lineage>
        <taxon>Eukaryota</taxon>
        <taxon>Viridiplantae</taxon>
        <taxon>Streptophyta</taxon>
        <taxon>Embryophyta</taxon>
        <taxon>Tracheophyta</taxon>
        <taxon>Spermatophyta</taxon>
        <taxon>Magnoliopsida</taxon>
        <taxon>eudicotyledons</taxon>
        <taxon>Gunneridae</taxon>
        <taxon>Pentapetalae</taxon>
        <taxon>rosids</taxon>
        <taxon>fabids</taxon>
        <taxon>Rosales</taxon>
        <taxon>Rosaceae</taxon>
        <taxon>Rosoideae</taxon>
        <taxon>Rosoideae incertae sedis</taxon>
        <taxon>Rubus</taxon>
    </lineage>
</organism>
<protein>
    <recommendedName>
        <fullName evidence="7">TCP domain-containing protein</fullName>
    </recommendedName>
</protein>
<dbReference type="PANTHER" id="PTHR31072">
    <property type="entry name" value="TRANSCRIPTION FACTOR TCP4-RELATED"/>
    <property type="match status" value="1"/>
</dbReference>
<dbReference type="AlphaFoldDB" id="A0AAW1XTE2"/>
<evidence type="ECO:0000313" key="8">
    <source>
        <dbReference type="EMBL" id="KAK9940077.1"/>
    </source>
</evidence>
<dbReference type="GO" id="GO:0043565">
    <property type="term" value="F:sequence-specific DNA binding"/>
    <property type="evidence" value="ECO:0007669"/>
    <property type="project" value="TreeGrafter"/>
</dbReference>
<keyword evidence="9" id="KW-1185">Reference proteome</keyword>
<keyword evidence="3" id="KW-0238">DNA-binding</keyword>
<evidence type="ECO:0000313" key="9">
    <source>
        <dbReference type="Proteomes" id="UP001457282"/>
    </source>
</evidence>
<dbReference type="InterPro" id="IPR005333">
    <property type="entry name" value="Transcription_factor_TCP"/>
</dbReference>
<dbReference type="PROSITE" id="PS51369">
    <property type="entry name" value="TCP"/>
    <property type="match status" value="1"/>
</dbReference>
<feature type="domain" description="TCP" evidence="7">
    <location>
        <begin position="24"/>
        <end position="78"/>
    </location>
</feature>
<evidence type="ECO:0000256" key="2">
    <source>
        <dbReference type="ARBA" id="ARBA00023015"/>
    </source>
</evidence>
<proteinExistence type="predicted"/>
<dbReference type="GO" id="GO:0005634">
    <property type="term" value="C:nucleus"/>
    <property type="evidence" value="ECO:0007669"/>
    <property type="project" value="UniProtKB-SubCell"/>
</dbReference>
<evidence type="ECO:0000256" key="5">
    <source>
        <dbReference type="ARBA" id="ARBA00023242"/>
    </source>
</evidence>
<keyword evidence="5" id="KW-0539">Nucleus</keyword>
<accession>A0AAW1XTE2</accession>
<dbReference type="EMBL" id="JBEDUW010000003">
    <property type="protein sequence ID" value="KAK9940077.1"/>
    <property type="molecule type" value="Genomic_DNA"/>
</dbReference>
<gene>
    <name evidence="8" type="ORF">M0R45_016752</name>
</gene>
<sequence length="154" mass="17012">MGTNPSFSTNASSSRNKVHGNASLKYNHTKVDGRGCRIRLPPICAARIFQLTRELGHKTNGQTIEWLLKEAEPSVLAVTGNGVTSYNLQAENVVVEDKNLLKKKCTTGGQPLPPPYDHYLKIITKNYGIEFSANDVAIDVGIEIREEFKKKDGK</sequence>
<dbReference type="InterPro" id="IPR017887">
    <property type="entry name" value="TF_TCP_subgr"/>
</dbReference>
<keyword evidence="4" id="KW-0804">Transcription</keyword>
<dbReference type="Pfam" id="PF03634">
    <property type="entry name" value="TCP"/>
    <property type="match status" value="1"/>
</dbReference>
<dbReference type="PANTHER" id="PTHR31072:SF170">
    <property type="entry name" value="TRANSCRIPTION FACTOR TCP15-RELATED"/>
    <property type="match status" value="1"/>
</dbReference>
<evidence type="ECO:0000256" key="4">
    <source>
        <dbReference type="ARBA" id="ARBA00023163"/>
    </source>
</evidence>
<name>A0AAW1XTE2_RUBAR</name>
<keyword evidence="2" id="KW-0805">Transcription regulation</keyword>
<reference evidence="8 9" key="1">
    <citation type="journal article" date="2023" name="G3 (Bethesda)">
        <title>A chromosome-length genome assembly and annotation of blackberry (Rubus argutus, cv. 'Hillquist').</title>
        <authorList>
            <person name="Bruna T."/>
            <person name="Aryal R."/>
            <person name="Dudchenko O."/>
            <person name="Sargent D.J."/>
            <person name="Mead D."/>
            <person name="Buti M."/>
            <person name="Cavallini A."/>
            <person name="Hytonen T."/>
            <person name="Andres J."/>
            <person name="Pham M."/>
            <person name="Weisz D."/>
            <person name="Mascagni F."/>
            <person name="Usai G."/>
            <person name="Natali L."/>
            <person name="Bassil N."/>
            <person name="Fernandez G.E."/>
            <person name="Lomsadze A."/>
            <person name="Armour M."/>
            <person name="Olukolu B."/>
            <person name="Poorten T."/>
            <person name="Britton C."/>
            <person name="Davik J."/>
            <person name="Ashrafi H."/>
            <person name="Aiden E.L."/>
            <person name="Borodovsky M."/>
            <person name="Worthington M."/>
        </authorList>
    </citation>
    <scope>NUCLEOTIDE SEQUENCE [LARGE SCALE GENOMIC DNA]</scope>
    <source>
        <strain evidence="8">PI 553951</strain>
    </source>
</reference>
<evidence type="ECO:0000256" key="1">
    <source>
        <dbReference type="ARBA" id="ARBA00004123"/>
    </source>
</evidence>
<dbReference type="GO" id="GO:0003700">
    <property type="term" value="F:DNA-binding transcription factor activity"/>
    <property type="evidence" value="ECO:0007669"/>
    <property type="project" value="InterPro"/>
</dbReference>
<evidence type="ECO:0000259" key="7">
    <source>
        <dbReference type="PROSITE" id="PS51369"/>
    </source>
</evidence>
<comment type="subcellular location">
    <subcellularLocation>
        <location evidence="1">Nucleus</location>
    </subcellularLocation>
</comment>
<evidence type="ECO:0000256" key="6">
    <source>
        <dbReference type="SAM" id="MobiDB-lite"/>
    </source>
</evidence>